<feature type="transmembrane region" description="Helical" evidence="1">
    <location>
        <begin position="46"/>
        <end position="71"/>
    </location>
</feature>
<dbReference type="Proteomes" id="UP000006339">
    <property type="component" value="Unassembled WGS sequence"/>
</dbReference>
<evidence type="ECO:0000313" key="2">
    <source>
        <dbReference type="EMBL" id="EKO53563.1"/>
    </source>
</evidence>
<dbReference type="AlphaFoldDB" id="A0A828Y6Y5"/>
<keyword evidence="1" id="KW-0472">Membrane</keyword>
<keyword evidence="1" id="KW-0812">Transmembrane</keyword>
<organism evidence="2 3">
    <name type="scientific">Leptospira kirschneri str. 200802841</name>
    <dbReference type="NCBI Taxonomy" id="1193047"/>
    <lineage>
        <taxon>Bacteria</taxon>
        <taxon>Pseudomonadati</taxon>
        <taxon>Spirochaetota</taxon>
        <taxon>Spirochaetia</taxon>
        <taxon>Leptospirales</taxon>
        <taxon>Leptospiraceae</taxon>
        <taxon>Leptospira</taxon>
    </lineage>
</organism>
<dbReference type="EMBL" id="AKWH02000007">
    <property type="protein sequence ID" value="EKO53563.1"/>
    <property type="molecule type" value="Genomic_DNA"/>
</dbReference>
<evidence type="ECO:0000313" key="3">
    <source>
        <dbReference type="Proteomes" id="UP000006339"/>
    </source>
</evidence>
<sequence length="78" mass="8261">MSLVRLCSGVINGTGVVDSGSANSLDSSTVTELSSSDQTSATDDNFFALGVFVGVCLVVLFFLIFLGMLLLQADHFYF</sequence>
<keyword evidence="1" id="KW-1133">Transmembrane helix</keyword>
<reference evidence="2" key="1">
    <citation type="submission" date="2012-10" db="EMBL/GenBank/DDBJ databases">
        <authorList>
            <person name="Harkins D.M."/>
            <person name="Durkin A.S."/>
            <person name="Brinkac L.M."/>
            <person name="Selengut J.D."/>
            <person name="Sanka R."/>
            <person name="DePew J."/>
            <person name="Purushe J."/>
            <person name="Picardeau M."/>
            <person name="Werts C."/>
            <person name="Goarant C."/>
            <person name="Vinetz J.M."/>
            <person name="Sutton G.G."/>
            <person name="Nelson W.C."/>
            <person name="Fouts D.E."/>
        </authorList>
    </citation>
    <scope>NUCLEOTIDE SEQUENCE [LARGE SCALE GENOMIC DNA]</scope>
    <source>
        <strain evidence="2">200802841</strain>
    </source>
</reference>
<gene>
    <name evidence="2" type="ORF">LEP1GSC131_0164</name>
</gene>
<proteinExistence type="predicted"/>
<evidence type="ECO:0000256" key="1">
    <source>
        <dbReference type="SAM" id="Phobius"/>
    </source>
</evidence>
<name>A0A828Y6Y5_9LEPT</name>
<comment type="caution">
    <text evidence="2">The sequence shown here is derived from an EMBL/GenBank/DDBJ whole genome shotgun (WGS) entry which is preliminary data.</text>
</comment>
<keyword evidence="3" id="KW-1185">Reference proteome</keyword>
<accession>A0A828Y6Y5</accession>
<protein>
    <submittedName>
        <fullName evidence="2">Uncharacterized protein</fullName>
    </submittedName>
</protein>